<evidence type="ECO:0000259" key="2">
    <source>
        <dbReference type="PROSITE" id="PS50943"/>
    </source>
</evidence>
<dbReference type="InterPro" id="IPR010982">
    <property type="entry name" value="Lambda_DNA-bd_dom_sf"/>
</dbReference>
<dbReference type="PROSITE" id="PS50943">
    <property type="entry name" value="HTH_CROC1"/>
    <property type="match status" value="1"/>
</dbReference>
<evidence type="ECO:0000313" key="4">
    <source>
        <dbReference type="Proteomes" id="UP001164390"/>
    </source>
</evidence>
<evidence type="ECO:0000256" key="1">
    <source>
        <dbReference type="SAM" id="MobiDB-lite"/>
    </source>
</evidence>
<dbReference type="Gene3D" id="1.10.260.40">
    <property type="entry name" value="lambda repressor-like DNA-binding domains"/>
    <property type="match status" value="1"/>
</dbReference>
<dbReference type="Pfam" id="PF01381">
    <property type="entry name" value="HTH_3"/>
    <property type="match status" value="1"/>
</dbReference>
<dbReference type="Proteomes" id="UP001164390">
    <property type="component" value="Chromosome"/>
</dbReference>
<organism evidence="3 4">
    <name type="scientific">Solicola gregarius</name>
    <dbReference type="NCBI Taxonomy" id="2908642"/>
    <lineage>
        <taxon>Bacteria</taxon>
        <taxon>Bacillati</taxon>
        <taxon>Actinomycetota</taxon>
        <taxon>Actinomycetes</taxon>
        <taxon>Propionibacteriales</taxon>
        <taxon>Nocardioidaceae</taxon>
        <taxon>Solicola</taxon>
    </lineage>
</organism>
<keyword evidence="4" id="KW-1185">Reference proteome</keyword>
<dbReference type="EMBL" id="CP094970">
    <property type="protein sequence ID" value="UYM04222.1"/>
    <property type="molecule type" value="Genomic_DNA"/>
</dbReference>
<dbReference type="CDD" id="cd00093">
    <property type="entry name" value="HTH_XRE"/>
    <property type="match status" value="1"/>
</dbReference>
<dbReference type="AlphaFoldDB" id="A0AA46TF60"/>
<reference evidence="3" key="1">
    <citation type="submission" date="2022-01" db="EMBL/GenBank/DDBJ databases">
        <title>Nocardioidaceae gen. sp. A5X3R13.</title>
        <authorList>
            <person name="Lopez Marin M.A."/>
            <person name="Uhlik O."/>
        </authorList>
    </citation>
    <scope>NUCLEOTIDE SEQUENCE</scope>
    <source>
        <strain evidence="3">A5X3R13</strain>
    </source>
</reference>
<name>A0AA46TF60_9ACTN</name>
<feature type="domain" description="HTH cro/C1-type" evidence="2">
    <location>
        <begin position="1"/>
        <end position="48"/>
    </location>
</feature>
<sequence length="154" mass="16883">MSQTELARHVDESFRQQTILKIEKGSRPLKLTEAVAIAEALSVSVEYLYQPDVEPAEKVSQVLRQLIDTAESARASIASLEYLRRSLAFLVEKHAGELPAQLREHADDWAGDSLASDVAARGVRDFEDSPIGRGGITAVHTDPRAAWGESADEE</sequence>
<evidence type="ECO:0000313" key="3">
    <source>
        <dbReference type="EMBL" id="UYM04222.1"/>
    </source>
</evidence>
<gene>
    <name evidence="3" type="ORF">L0C25_16955</name>
</gene>
<feature type="region of interest" description="Disordered" evidence="1">
    <location>
        <begin position="132"/>
        <end position="154"/>
    </location>
</feature>
<protein>
    <submittedName>
        <fullName evidence="3">Helix-turn-helix domain-containing protein</fullName>
    </submittedName>
</protein>
<dbReference type="SUPFAM" id="SSF47413">
    <property type="entry name" value="lambda repressor-like DNA-binding domains"/>
    <property type="match status" value="1"/>
</dbReference>
<dbReference type="GO" id="GO:0003677">
    <property type="term" value="F:DNA binding"/>
    <property type="evidence" value="ECO:0007669"/>
    <property type="project" value="InterPro"/>
</dbReference>
<proteinExistence type="predicted"/>
<accession>A0AA46TF60</accession>
<dbReference type="KEGG" id="sgrg:L0C25_16955"/>
<dbReference type="InterPro" id="IPR001387">
    <property type="entry name" value="Cro/C1-type_HTH"/>
</dbReference>